<protein>
    <recommendedName>
        <fullName evidence="2">non-specific serine/threonine protein kinase</fullName>
        <ecNumber evidence="2">2.7.11.1</ecNumber>
    </recommendedName>
</protein>
<dbReference type="PROSITE" id="PS00109">
    <property type="entry name" value="PROTEIN_KINASE_TYR"/>
    <property type="match status" value="1"/>
</dbReference>
<dbReference type="InterPro" id="IPR000719">
    <property type="entry name" value="Prot_kinase_dom"/>
</dbReference>
<reference evidence="11 12" key="1">
    <citation type="submission" date="2023-08" db="EMBL/GenBank/DDBJ databases">
        <authorList>
            <person name="Girao M."/>
            <person name="Carvalho M.F."/>
        </authorList>
    </citation>
    <scope>NUCLEOTIDE SEQUENCE [LARGE SCALE GENOMIC DNA]</scope>
    <source>
        <strain evidence="11 12">CT-R113</strain>
    </source>
</reference>
<evidence type="ECO:0000259" key="10">
    <source>
        <dbReference type="PROSITE" id="PS50011"/>
    </source>
</evidence>
<gene>
    <name evidence="11" type="ORF">Q8791_12195</name>
</gene>
<keyword evidence="9" id="KW-1133">Transmembrane helix</keyword>
<dbReference type="Pfam" id="PF08305">
    <property type="entry name" value="NPCBM"/>
    <property type="match status" value="1"/>
</dbReference>
<dbReference type="CDD" id="cd14014">
    <property type="entry name" value="STKc_PknB_like"/>
    <property type="match status" value="1"/>
</dbReference>
<evidence type="ECO:0000256" key="6">
    <source>
        <dbReference type="ARBA" id="ARBA00022840"/>
    </source>
</evidence>
<evidence type="ECO:0000256" key="4">
    <source>
        <dbReference type="ARBA" id="ARBA00022741"/>
    </source>
</evidence>
<evidence type="ECO:0000313" key="12">
    <source>
        <dbReference type="Proteomes" id="UP001356095"/>
    </source>
</evidence>
<feature type="region of interest" description="Disordered" evidence="8">
    <location>
        <begin position="315"/>
        <end position="547"/>
    </location>
</feature>
<dbReference type="RefSeq" id="WP_330091767.1">
    <property type="nucleotide sequence ID" value="NZ_JAUZMY010000010.1"/>
</dbReference>
<feature type="compositionally biased region" description="Pro residues" evidence="8">
    <location>
        <begin position="457"/>
        <end position="467"/>
    </location>
</feature>
<evidence type="ECO:0000313" key="11">
    <source>
        <dbReference type="EMBL" id="MEE2037976.1"/>
    </source>
</evidence>
<evidence type="ECO:0000256" key="2">
    <source>
        <dbReference type="ARBA" id="ARBA00012513"/>
    </source>
</evidence>
<keyword evidence="12" id="KW-1185">Reference proteome</keyword>
<dbReference type="InterPro" id="IPR011009">
    <property type="entry name" value="Kinase-like_dom_sf"/>
</dbReference>
<dbReference type="EC" id="2.7.11.1" evidence="2"/>
<dbReference type="PROSITE" id="PS50011">
    <property type="entry name" value="PROTEIN_KINASE_DOM"/>
    <property type="match status" value="1"/>
</dbReference>
<evidence type="ECO:0000256" key="7">
    <source>
        <dbReference type="ARBA" id="ARBA00023170"/>
    </source>
</evidence>
<keyword evidence="9" id="KW-0812">Transmembrane</keyword>
<feature type="transmembrane region" description="Helical" evidence="9">
    <location>
        <begin position="552"/>
        <end position="575"/>
    </location>
</feature>
<dbReference type="GO" id="GO:0016301">
    <property type="term" value="F:kinase activity"/>
    <property type="evidence" value="ECO:0007669"/>
    <property type="project" value="UniProtKB-KW"/>
</dbReference>
<dbReference type="PANTHER" id="PTHR43671">
    <property type="entry name" value="SERINE/THREONINE-PROTEIN KINASE NEK"/>
    <property type="match status" value="1"/>
</dbReference>
<accession>A0ABU7K6V6</accession>
<comment type="caution">
    <text evidence="11">The sequence shown here is derived from an EMBL/GenBank/DDBJ whole genome shotgun (WGS) entry which is preliminary data.</text>
</comment>
<dbReference type="Proteomes" id="UP001356095">
    <property type="component" value="Unassembled WGS sequence"/>
</dbReference>
<keyword evidence="3" id="KW-0808">Transferase</keyword>
<dbReference type="InterPro" id="IPR008979">
    <property type="entry name" value="Galactose-bd-like_sf"/>
</dbReference>
<dbReference type="SUPFAM" id="SSF56112">
    <property type="entry name" value="Protein kinase-like (PK-like)"/>
    <property type="match status" value="1"/>
</dbReference>
<keyword evidence="9" id="KW-0472">Membrane</keyword>
<keyword evidence="6" id="KW-0067">ATP-binding</keyword>
<feature type="compositionally biased region" description="Basic and acidic residues" evidence="8">
    <location>
        <begin position="342"/>
        <end position="353"/>
    </location>
</feature>
<comment type="subcellular location">
    <subcellularLocation>
        <location evidence="1">Membrane</location>
        <topology evidence="1">Single-pass type I membrane protein</topology>
    </subcellularLocation>
</comment>
<evidence type="ECO:0000256" key="3">
    <source>
        <dbReference type="ARBA" id="ARBA00022679"/>
    </source>
</evidence>
<keyword evidence="5 11" id="KW-0418">Kinase</keyword>
<dbReference type="Gene3D" id="1.10.510.10">
    <property type="entry name" value="Transferase(Phosphotransferase) domain 1"/>
    <property type="match status" value="1"/>
</dbReference>
<evidence type="ECO:0000256" key="8">
    <source>
        <dbReference type="SAM" id="MobiDB-lite"/>
    </source>
</evidence>
<dbReference type="Pfam" id="PF00069">
    <property type="entry name" value="Pkinase"/>
    <property type="match status" value="1"/>
</dbReference>
<dbReference type="SUPFAM" id="SSF49785">
    <property type="entry name" value="Galactose-binding domain-like"/>
    <property type="match status" value="1"/>
</dbReference>
<proteinExistence type="predicted"/>
<dbReference type="InterPro" id="IPR038637">
    <property type="entry name" value="NPCBM_sf"/>
</dbReference>
<keyword evidence="4" id="KW-0547">Nucleotide-binding</keyword>
<feature type="domain" description="Protein kinase" evidence="10">
    <location>
        <begin position="16"/>
        <end position="298"/>
    </location>
</feature>
<dbReference type="PANTHER" id="PTHR43671:SF13">
    <property type="entry name" value="SERINE_THREONINE-PROTEIN KINASE NEK2"/>
    <property type="match status" value="1"/>
</dbReference>
<sequence>MSLHLYVGPDSQPDKYRLVRSVGRGGEATLYLAEVTLAGQTEPVVVKVLNSDVTSNEEQFAELSAKWGEQAELLRFINRLGVVGVREHFEGAPEHPADGSEEYTDRALYLVMNYVQGVDLRDWRAEHTVEGPRGQREALRYLEQVALVLDVLHSGRATPSKRVVVHGDLSPGNVMISDEGQATLVDFGLSRIAARHMTARPWFTPGYAAPEIFTGEYSAATDRYAFGAIAYFTLTGEDPPPAPEQLRERFGALPLVANAGERERELVMAMFSAEPADRPASADWVRALRSLATSAPWTGPVSDPGDAVLAAAVAEGPGGAGTGEPEREPSDPGSGSTGEGAPDDHGRPARSEDTASAGAAPPQGARFSGPPPVSAPAAGATPPQGRPGAQTPSASSDPSATTASGQVRGGPPVPDADDMPPRPVGGLRGAPQGAPHTQGPQAAPPTGGPRGGGPGAPRQPGPRPGQPPQGTHPGSPAQGVPQQRPASAGAQGRSAAYSGPVPPHHQAPTGHRPGWSGPPRPDATGAFASPVPPAPTPAQAEAPARRKSRKPLLIGLGVVIVLAMVAGSAGTYFVMDRMSSTTVAAEEPTAEDSGQPEPSEPSQGQEGTAAEPTGEASDPVLGDAGPGSEDASGAPSAGDSTLLTQMTPVDLAEGGGWEPETGRAQVDGQVYTRALAPGSCADAEYRECTGWVDYDLGRNWTTFTATIGVQDDSRAGAATTFVVHVDDEPVVTETLSLGEPMEIEVDVRDALRLRIEVESDDYNIHPVWADPTLLKE</sequence>
<keyword evidence="7" id="KW-0675">Receptor</keyword>
<evidence type="ECO:0000256" key="5">
    <source>
        <dbReference type="ARBA" id="ARBA00022777"/>
    </source>
</evidence>
<evidence type="ECO:0000256" key="1">
    <source>
        <dbReference type="ARBA" id="ARBA00004479"/>
    </source>
</evidence>
<dbReference type="Gene3D" id="3.30.200.20">
    <property type="entry name" value="Phosphorylase Kinase, domain 1"/>
    <property type="match status" value="1"/>
</dbReference>
<dbReference type="Gene3D" id="2.60.120.1060">
    <property type="entry name" value="NPCBM/NEW2 domain"/>
    <property type="match status" value="1"/>
</dbReference>
<dbReference type="InterPro" id="IPR013222">
    <property type="entry name" value="Glyco_hyd_98_carb-bd"/>
</dbReference>
<name>A0ABU7K6V6_9ACTN</name>
<organism evidence="11 12">
    <name type="scientific">Nocardiopsis codii</name>
    <dbReference type="NCBI Taxonomy" id="3065942"/>
    <lineage>
        <taxon>Bacteria</taxon>
        <taxon>Bacillati</taxon>
        <taxon>Actinomycetota</taxon>
        <taxon>Actinomycetes</taxon>
        <taxon>Streptosporangiales</taxon>
        <taxon>Nocardiopsidaceae</taxon>
        <taxon>Nocardiopsis</taxon>
    </lineage>
</organism>
<dbReference type="EMBL" id="JAUZMY010000010">
    <property type="protein sequence ID" value="MEE2037976.1"/>
    <property type="molecule type" value="Genomic_DNA"/>
</dbReference>
<dbReference type="InterPro" id="IPR008266">
    <property type="entry name" value="Tyr_kinase_AS"/>
</dbReference>
<feature type="compositionally biased region" description="Low complexity" evidence="8">
    <location>
        <begin position="391"/>
        <end position="404"/>
    </location>
</feature>
<dbReference type="InterPro" id="IPR050660">
    <property type="entry name" value="NEK_Ser/Thr_kinase"/>
</dbReference>
<evidence type="ECO:0000256" key="9">
    <source>
        <dbReference type="SAM" id="Phobius"/>
    </source>
</evidence>
<feature type="region of interest" description="Disordered" evidence="8">
    <location>
        <begin position="583"/>
        <end position="642"/>
    </location>
</feature>